<dbReference type="AlphaFoldDB" id="A0A843V9X5"/>
<dbReference type="PANTHER" id="PTHR22777:SF17">
    <property type="entry name" value="UPF0053 PROTEIN SLL0260"/>
    <property type="match status" value="1"/>
</dbReference>
<evidence type="ECO:0000259" key="5">
    <source>
        <dbReference type="PROSITE" id="PS51846"/>
    </source>
</evidence>
<evidence type="ECO:0000256" key="3">
    <source>
        <dbReference type="PROSITE-ProRule" id="PRU01193"/>
    </source>
</evidence>
<evidence type="ECO:0000313" key="7">
    <source>
        <dbReference type="Proteomes" id="UP000652761"/>
    </source>
</evidence>
<keyword evidence="1" id="KW-0677">Repeat</keyword>
<name>A0A843V9X5_COLES</name>
<proteinExistence type="predicted"/>
<feature type="domain" description="CNNM transmembrane" evidence="5">
    <location>
        <begin position="182"/>
        <end position="302"/>
    </location>
</feature>
<dbReference type="Proteomes" id="UP000652761">
    <property type="component" value="Unassembled WGS sequence"/>
</dbReference>
<feature type="region of interest" description="Disordered" evidence="4">
    <location>
        <begin position="1"/>
        <end position="20"/>
    </location>
</feature>
<dbReference type="GO" id="GO:0016020">
    <property type="term" value="C:membrane"/>
    <property type="evidence" value="ECO:0007669"/>
    <property type="project" value="UniProtKB-UniRule"/>
</dbReference>
<evidence type="ECO:0000256" key="1">
    <source>
        <dbReference type="ARBA" id="ARBA00022737"/>
    </source>
</evidence>
<feature type="compositionally biased region" description="Polar residues" evidence="4">
    <location>
        <begin position="8"/>
        <end position="17"/>
    </location>
</feature>
<dbReference type="PANTHER" id="PTHR22777">
    <property type="entry name" value="HEMOLYSIN-RELATED"/>
    <property type="match status" value="1"/>
</dbReference>
<evidence type="ECO:0000256" key="4">
    <source>
        <dbReference type="SAM" id="MobiDB-lite"/>
    </source>
</evidence>
<reference evidence="6" key="1">
    <citation type="submission" date="2017-07" db="EMBL/GenBank/DDBJ databases">
        <title>Taro Niue Genome Assembly and Annotation.</title>
        <authorList>
            <person name="Atibalentja N."/>
            <person name="Keating K."/>
            <person name="Fields C.J."/>
        </authorList>
    </citation>
    <scope>NUCLEOTIDE SEQUENCE</scope>
    <source>
        <strain evidence="6">Niue_2</strain>
        <tissue evidence="6">Leaf</tissue>
    </source>
</reference>
<keyword evidence="2" id="KW-0129">CBS domain</keyword>
<dbReference type="PROSITE" id="PS51846">
    <property type="entry name" value="CNNM"/>
    <property type="match status" value="1"/>
</dbReference>
<sequence length="302" mass="32429">MALAAAIASSSPFTSFPTRRVSRGRTPPALFAASGAPVRCDSRLFCRSGPFYFPACRSTGVYAARMAAGVPCLTSAIARRHAGWQLFGEFHRWRDSDGGSFLVRATLKSSKEDECLAGEKFRILNVFGGRVFRVLTSAAICVVLVTTCRRVLAQEGVSHASVSFLGGSAMVVRDVWPKILQVLCVFKEQGLVLAALLGLSAFFSMAETSITTLWPWKVRELAEKEPENGVFRMLRSDVTRVVNIGATALVTEAATTMFGEAGVSAATGVMTVAILLLTEITPKSVAVHNATEVARFVVRSEG</sequence>
<keyword evidence="3" id="KW-0812">Transmembrane</keyword>
<evidence type="ECO:0000313" key="6">
    <source>
        <dbReference type="EMBL" id="MQL88359.1"/>
    </source>
</evidence>
<dbReference type="InterPro" id="IPR002550">
    <property type="entry name" value="CNNM"/>
</dbReference>
<dbReference type="Pfam" id="PF01595">
    <property type="entry name" value="CNNM"/>
    <property type="match status" value="1"/>
</dbReference>
<accession>A0A843V9X5</accession>
<dbReference type="OrthoDB" id="786404at2759"/>
<keyword evidence="3" id="KW-1133">Transmembrane helix</keyword>
<organism evidence="6 7">
    <name type="scientific">Colocasia esculenta</name>
    <name type="common">Wild taro</name>
    <name type="synonym">Arum esculentum</name>
    <dbReference type="NCBI Taxonomy" id="4460"/>
    <lineage>
        <taxon>Eukaryota</taxon>
        <taxon>Viridiplantae</taxon>
        <taxon>Streptophyta</taxon>
        <taxon>Embryophyta</taxon>
        <taxon>Tracheophyta</taxon>
        <taxon>Spermatophyta</taxon>
        <taxon>Magnoliopsida</taxon>
        <taxon>Liliopsida</taxon>
        <taxon>Araceae</taxon>
        <taxon>Aroideae</taxon>
        <taxon>Colocasieae</taxon>
        <taxon>Colocasia</taxon>
    </lineage>
</organism>
<dbReference type="EMBL" id="NMUH01001049">
    <property type="protein sequence ID" value="MQL88359.1"/>
    <property type="molecule type" value="Genomic_DNA"/>
</dbReference>
<keyword evidence="7" id="KW-1185">Reference proteome</keyword>
<keyword evidence="3" id="KW-0472">Membrane</keyword>
<protein>
    <recommendedName>
        <fullName evidence="5">CNNM transmembrane domain-containing protein</fullName>
    </recommendedName>
</protein>
<evidence type="ECO:0000256" key="2">
    <source>
        <dbReference type="ARBA" id="ARBA00023122"/>
    </source>
</evidence>
<comment type="caution">
    <text evidence="6">The sequence shown here is derived from an EMBL/GenBank/DDBJ whole genome shotgun (WGS) entry which is preliminary data.</text>
</comment>
<gene>
    <name evidence="6" type="ORF">Taro_020917</name>
</gene>